<evidence type="ECO:0000256" key="2">
    <source>
        <dbReference type="ARBA" id="ARBA00022692"/>
    </source>
</evidence>
<evidence type="ECO:0000259" key="8">
    <source>
        <dbReference type="PROSITE" id="PS50076"/>
    </source>
</evidence>
<keyword evidence="4" id="KW-1133">Transmembrane helix</keyword>
<evidence type="ECO:0000256" key="7">
    <source>
        <dbReference type="ARBA" id="ARBA00038105"/>
    </source>
</evidence>
<dbReference type="PANTHER" id="PTHR12763:SF28">
    <property type="entry name" value="GEO10507P1-RELATED"/>
    <property type="match status" value="1"/>
</dbReference>
<dbReference type="FunFam" id="1.10.287.110:FF:000001">
    <property type="entry name" value="Import inner membrane translocase subunit tim14"/>
    <property type="match status" value="1"/>
</dbReference>
<keyword evidence="2" id="KW-0812">Transmembrane</keyword>
<comment type="similarity">
    <text evidence="7">Belongs to the TIM14 family.</text>
</comment>
<evidence type="ECO:0000256" key="3">
    <source>
        <dbReference type="ARBA" id="ARBA00022792"/>
    </source>
</evidence>
<dbReference type="SUPFAM" id="SSF46565">
    <property type="entry name" value="Chaperone J-domain"/>
    <property type="match status" value="1"/>
</dbReference>
<dbReference type="GO" id="GO:0005743">
    <property type="term" value="C:mitochondrial inner membrane"/>
    <property type="evidence" value="ECO:0007669"/>
    <property type="project" value="UniProtKB-SubCell"/>
</dbReference>
<proteinExistence type="inferred from homology"/>
<dbReference type="PROSITE" id="PS50076">
    <property type="entry name" value="DNAJ_2"/>
    <property type="match status" value="1"/>
</dbReference>
<dbReference type="PANTHER" id="PTHR12763">
    <property type="match status" value="1"/>
</dbReference>
<dbReference type="EMBL" id="HBJA01105667">
    <property type="protein sequence ID" value="CAE0825252.1"/>
    <property type="molecule type" value="Transcribed_RNA"/>
</dbReference>
<dbReference type="Gene3D" id="1.10.287.110">
    <property type="entry name" value="DnaJ domain"/>
    <property type="match status" value="1"/>
</dbReference>
<dbReference type="InterPro" id="IPR036869">
    <property type="entry name" value="J_dom_sf"/>
</dbReference>
<gene>
    <name evidence="9" type="ORF">EGYM00163_LOCUS36498</name>
</gene>
<organism evidence="9">
    <name type="scientific">Eutreptiella gymnastica</name>
    <dbReference type="NCBI Taxonomy" id="73025"/>
    <lineage>
        <taxon>Eukaryota</taxon>
        <taxon>Discoba</taxon>
        <taxon>Euglenozoa</taxon>
        <taxon>Euglenida</taxon>
        <taxon>Spirocuta</taxon>
        <taxon>Euglenophyceae</taxon>
        <taxon>Eutreptiales</taxon>
        <taxon>Eutreptiaceae</taxon>
        <taxon>Eutreptiella</taxon>
    </lineage>
</organism>
<accession>A0A7S4G4T3</accession>
<protein>
    <recommendedName>
        <fullName evidence="8">J domain-containing protein</fullName>
    </recommendedName>
</protein>
<keyword evidence="5" id="KW-0496">Mitochondrion</keyword>
<evidence type="ECO:0000256" key="1">
    <source>
        <dbReference type="ARBA" id="ARBA00004434"/>
    </source>
</evidence>
<evidence type="ECO:0000256" key="5">
    <source>
        <dbReference type="ARBA" id="ARBA00023128"/>
    </source>
</evidence>
<dbReference type="CDD" id="cd06257">
    <property type="entry name" value="DnaJ"/>
    <property type="match status" value="1"/>
</dbReference>
<comment type="subcellular location">
    <subcellularLocation>
        <location evidence="1">Mitochondrion inner membrane</location>
        <topology evidence="1">Single-pass membrane protein</topology>
    </subcellularLocation>
</comment>
<keyword evidence="3" id="KW-0999">Mitochondrion inner membrane</keyword>
<reference evidence="9" key="1">
    <citation type="submission" date="2021-01" db="EMBL/GenBank/DDBJ databases">
        <authorList>
            <person name="Corre E."/>
            <person name="Pelletier E."/>
            <person name="Niang G."/>
            <person name="Scheremetjew M."/>
            <person name="Finn R."/>
            <person name="Kale V."/>
            <person name="Holt S."/>
            <person name="Cochrane G."/>
            <person name="Meng A."/>
            <person name="Brown T."/>
            <person name="Cohen L."/>
        </authorList>
    </citation>
    <scope>NUCLEOTIDE SEQUENCE</scope>
    <source>
        <strain evidence="9">CCMP1594</strain>
    </source>
</reference>
<dbReference type="AlphaFoldDB" id="A0A7S4G4T3"/>
<evidence type="ECO:0000256" key="6">
    <source>
        <dbReference type="ARBA" id="ARBA00023136"/>
    </source>
</evidence>
<sequence length="110" mass="12364">MYRASRHVLFLKRLKDFWSVGYMGNLGANASATGDDPFQYHKGGFDTHMTAEEAALILNLKNGKNSTKVEIERAHRNLMMKNHPDLGGSDYVATKVNEAKTVLLPQEQQK</sequence>
<dbReference type="InterPro" id="IPR001623">
    <property type="entry name" value="DnaJ_domain"/>
</dbReference>
<evidence type="ECO:0000256" key="4">
    <source>
        <dbReference type="ARBA" id="ARBA00022989"/>
    </source>
</evidence>
<dbReference type="SMART" id="SM00271">
    <property type="entry name" value="DnaJ"/>
    <property type="match status" value="1"/>
</dbReference>
<name>A0A7S4G4T3_9EUGL</name>
<feature type="domain" description="J" evidence="8">
    <location>
        <begin position="53"/>
        <end position="110"/>
    </location>
</feature>
<evidence type="ECO:0000313" key="9">
    <source>
        <dbReference type="EMBL" id="CAE0825252.1"/>
    </source>
</evidence>
<keyword evidence="6" id="KW-0472">Membrane</keyword>